<comment type="caution">
    <text evidence="2">The sequence shown here is derived from an EMBL/GenBank/DDBJ whole genome shotgun (WGS) entry which is preliminary data.</text>
</comment>
<evidence type="ECO:0000259" key="1">
    <source>
        <dbReference type="Pfam" id="PF13640"/>
    </source>
</evidence>
<dbReference type="EMBL" id="WFLN01000008">
    <property type="protein sequence ID" value="KAB8029213.1"/>
    <property type="molecule type" value="Genomic_DNA"/>
</dbReference>
<reference evidence="2 3" key="1">
    <citation type="submission" date="2019-10" db="EMBL/GenBank/DDBJ databases">
        <title>New genus of Silvanigrellaceae.</title>
        <authorList>
            <person name="Pitt A."/>
            <person name="Hahn M.W."/>
        </authorList>
    </citation>
    <scope>NUCLEOTIDE SEQUENCE [LARGE SCALE GENOMIC DNA]</scope>
    <source>
        <strain evidence="2 3">33A1-SZDP</strain>
    </source>
</reference>
<accession>A0A833N4Z1</accession>
<dbReference type="InterPro" id="IPR044862">
    <property type="entry name" value="Pro_4_hyd_alph_FE2OG_OXY"/>
</dbReference>
<gene>
    <name evidence="2" type="ORF">GCL57_11805</name>
</gene>
<evidence type="ECO:0000313" key="3">
    <source>
        <dbReference type="Proteomes" id="UP000442694"/>
    </source>
</evidence>
<name>A0A833N4Z1_9BACT</name>
<dbReference type="AlphaFoldDB" id="A0A833N4Z1"/>
<evidence type="ECO:0000313" key="2">
    <source>
        <dbReference type="EMBL" id="KAB8029213.1"/>
    </source>
</evidence>
<dbReference type="Proteomes" id="UP000442694">
    <property type="component" value="Unassembled WGS sequence"/>
</dbReference>
<keyword evidence="3" id="KW-1185">Reference proteome</keyword>
<proteinExistence type="predicted"/>
<organism evidence="2 3">
    <name type="scientific">Fluviispira multicolorata</name>
    <dbReference type="NCBI Taxonomy" id="2654512"/>
    <lineage>
        <taxon>Bacteria</taxon>
        <taxon>Pseudomonadati</taxon>
        <taxon>Bdellovibrionota</taxon>
        <taxon>Oligoflexia</taxon>
        <taxon>Silvanigrellales</taxon>
        <taxon>Silvanigrellaceae</taxon>
        <taxon>Fluviispira</taxon>
    </lineage>
</organism>
<dbReference type="Gene3D" id="2.60.120.620">
    <property type="entry name" value="q2cbj1_9rhob like domain"/>
    <property type="match status" value="1"/>
</dbReference>
<dbReference type="Pfam" id="PF13640">
    <property type="entry name" value="2OG-FeII_Oxy_3"/>
    <property type="match status" value="1"/>
</dbReference>
<dbReference type="RefSeq" id="WP_152213554.1">
    <property type="nucleotide sequence ID" value="NZ_WFLN01000008.1"/>
</dbReference>
<feature type="domain" description="Prolyl 4-hydroxylase alpha subunit Fe(2+) 2OG dioxygenase" evidence="1">
    <location>
        <begin position="162"/>
        <end position="255"/>
    </location>
</feature>
<sequence>MFSSQRIQKVKKLNSQNLESLITDNCLVLIIEDFYSKESSKILAEQILKSIHIEKYTHELIEETKLVQKYYGVDRIGNPFNSTYGLSPENETVNKYYEEINTSRERLRNYSYPAITPIDKLRLELDEQFIHGANVANFQGKKMLAGIARIAKENLSYLSAEQPHFDALPEKYCKLDEQFAANIYLKIPDSGGELEIWDVPACNPLAAIPDDWRAHLPNSIKISPTIGDLIIFNSRKPHAISSFRGEARISLQTFIGYKKNHALQIWN</sequence>
<protein>
    <submittedName>
        <fullName evidence="2">2OG-Fe(II) oxygenase</fullName>
    </submittedName>
</protein>